<dbReference type="NCBIfam" id="TIGR00148">
    <property type="entry name" value="UbiD family decarboxylase"/>
    <property type="match status" value="1"/>
</dbReference>
<dbReference type="PANTHER" id="PTHR30108:SF21">
    <property type="entry name" value="4-HYDROXYBENZOATE DECARBOXYLASE"/>
    <property type="match status" value="1"/>
</dbReference>
<gene>
    <name evidence="5" type="primary">ubiD_2</name>
    <name evidence="5" type="ORF">BN59_01554</name>
</gene>
<dbReference type="Pfam" id="PF01977">
    <property type="entry name" value="UbiD"/>
    <property type="match status" value="1"/>
</dbReference>
<evidence type="ECO:0000256" key="1">
    <source>
        <dbReference type="ARBA" id="ARBA00010021"/>
    </source>
</evidence>
<dbReference type="SUPFAM" id="SSF50475">
    <property type="entry name" value="FMN-binding split barrel"/>
    <property type="match status" value="1"/>
</dbReference>
<dbReference type="EMBL" id="CCSB01000002">
    <property type="protein sequence ID" value="CDZ77272.1"/>
    <property type="molecule type" value="Genomic_DNA"/>
</dbReference>
<dbReference type="STRING" id="1034943.BN59_01554"/>
<proteinExistence type="inferred from homology"/>
<dbReference type="OrthoDB" id="9809841at2"/>
<evidence type="ECO:0000259" key="2">
    <source>
        <dbReference type="Pfam" id="PF01977"/>
    </source>
</evidence>
<comment type="similarity">
    <text evidence="1">Belongs to the UbiD family.</text>
</comment>
<dbReference type="Proteomes" id="UP000044071">
    <property type="component" value="Unassembled WGS sequence"/>
</dbReference>
<dbReference type="PANTHER" id="PTHR30108">
    <property type="entry name" value="3-OCTAPRENYL-4-HYDROXYBENZOATE CARBOXY-LYASE-RELATED"/>
    <property type="match status" value="1"/>
</dbReference>
<organism evidence="5 6">
    <name type="scientific">Legionella massiliensis</name>
    <dbReference type="NCBI Taxonomy" id="1034943"/>
    <lineage>
        <taxon>Bacteria</taxon>
        <taxon>Pseudomonadati</taxon>
        <taxon>Pseudomonadota</taxon>
        <taxon>Gammaproteobacteria</taxon>
        <taxon>Legionellales</taxon>
        <taxon>Legionellaceae</taxon>
        <taxon>Legionella</taxon>
    </lineage>
</organism>
<dbReference type="GO" id="GO:0016831">
    <property type="term" value="F:carboxy-lyase activity"/>
    <property type="evidence" value="ECO:0007669"/>
    <property type="project" value="InterPro"/>
</dbReference>
<dbReference type="Pfam" id="PF20696">
    <property type="entry name" value="UbiD_C"/>
    <property type="match status" value="1"/>
</dbReference>
<dbReference type="Gene3D" id="3.40.1670.10">
    <property type="entry name" value="UbiD C-terminal domain-like"/>
    <property type="match status" value="1"/>
</dbReference>
<protein>
    <submittedName>
        <fullName evidence="5">3-octaprenyl-4-hydroxybenzoate carboxy-lyase</fullName>
    </submittedName>
</protein>
<name>A0A078KW89_9GAMM</name>
<reference evidence="5 6" key="1">
    <citation type="submission" date="2014-06" db="EMBL/GenBank/DDBJ databases">
        <authorList>
            <person name="Urmite Genomes Urmite Genomes"/>
        </authorList>
    </citation>
    <scope>NUCLEOTIDE SEQUENCE [LARGE SCALE GENOMIC DNA]</scope>
</reference>
<evidence type="ECO:0000313" key="6">
    <source>
        <dbReference type="Proteomes" id="UP000044071"/>
    </source>
</evidence>
<feature type="domain" description="3-octaprenyl-4-hydroxybenzoate carboxy-lyase-like N-terminal" evidence="3">
    <location>
        <begin position="10"/>
        <end position="86"/>
    </location>
</feature>
<dbReference type="eggNOG" id="COG0043">
    <property type="taxonomic scope" value="Bacteria"/>
</dbReference>
<dbReference type="Pfam" id="PF20695">
    <property type="entry name" value="UbiD_N"/>
    <property type="match status" value="1"/>
</dbReference>
<keyword evidence="5" id="KW-0456">Lyase</keyword>
<sequence>MAYADFRDFLSALNKQNDLLEVDRYVDIQVDLGKALQKSAAINGPALVFKNNGTDYPLVGGIYNSRAKALLAFQATEETIFETIMKGLNKPIPPVIVKYGANCENVLRGTQIDLSKLPIPKYSPLDGGPYITAGLIVSQDPETKITDLGNYRFEYINTTSLSFLAQPSHRLGKHIAKAKKMGLTKYHAAIVIGVDPILEYTCQFQSSDNTNDYDIAGGLRGAAVELIKCQMIDLMVPAAAEFVLELEIDLTQQVFEGPLGEYTGYYTPGSPKPVAKVVAITHRNNAYFQALLTGVPPTENHILKQIPFEASVLNNLQQQFPTIKQVAIPASGGVSFYMVIAMEPRFSGEARQAILAAIASNVRPKMVVVVNTDIDVQNPDQVQWAMSFRMQPQTDVIIIGDVPAGPLDPSVPDDLPLDQRLGSALGIDATYPFGSIVDEIPPSERNSVDKTLYFKVAEIPGWQEYNFPELAQFKNRQSH</sequence>
<evidence type="ECO:0000259" key="4">
    <source>
        <dbReference type="Pfam" id="PF20696"/>
    </source>
</evidence>
<dbReference type="InterPro" id="IPR002830">
    <property type="entry name" value="UbiD"/>
</dbReference>
<dbReference type="InterPro" id="IPR049381">
    <property type="entry name" value="UbiD-like_C"/>
</dbReference>
<dbReference type="SUPFAM" id="SSF143968">
    <property type="entry name" value="UbiD C-terminal domain-like"/>
    <property type="match status" value="1"/>
</dbReference>
<evidence type="ECO:0000313" key="5">
    <source>
        <dbReference type="EMBL" id="CDZ77272.1"/>
    </source>
</evidence>
<dbReference type="InterPro" id="IPR049383">
    <property type="entry name" value="UbiD-like_N"/>
</dbReference>
<accession>A0A078KW89</accession>
<dbReference type="RefSeq" id="WP_043873846.1">
    <property type="nucleotide sequence ID" value="NZ_CCVW01000002.1"/>
</dbReference>
<feature type="domain" description="3-octaprenyl-4-hydroxybenzoate carboxy-lyase-like Rift-related" evidence="2">
    <location>
        <begin position="101"/>
        <end position="296"/>
    </location>
</feature>
<keyword evidence="6" id="KW-1185">Reference proteome</keyword>
<dbReference type="InterPro" id="IPR048304">
    <property type="entry name" value="UbiD_Rift_dom"/>
</dbReference>
<feature type="domain" description="3-octaprenyl-4-hydroxybenzoate carboxy-lyase-like C-terminal" evidence="4">
    <location>
        <begin position="305"/>
        <end position="429"/>
    </location>
</feature>
<dbReference type="GO" id="GO:0005737">
    <property type="term" value="C:cytoplasm"/>
    <property type="evidence" value="ECO:0007669"/>
    <property type="project" value="TreeGrafter"/>
</dbReference>
<dbReference type="AlphaFoldDB" id="A0A078KW89"/>
<evidence type="ECO:0000259" key="3">
    <source>
        <dbReference type="Pfam" id="PF20695"/>
    </source>
</evidence>